<gene>
    <name evidence="2" type="ORF">CCMP2556_LOCUS37258</name>
</gene>
<dbReference type="InterPro" id="IPR032675">
    <property type="entry name" value="LRR_dom_sf"/>
</dbReference>
<dbReference type="Proteomes" id="UP001642484">
    <property type="component" value="Unassembled WGS sequence"/>
</dbReference>
<dbReference type="InterPro" id="IPR008615">
    <property type="entry name" value="FNIP"/>
</dbReference>
<dbReference type="InterPro" id="IPR000477">
    <property type="entry name" value="RT_dom"/>
</dbReference>
<organism evidence="2 3">
    <name type="scientific">Durusdinium trenchii</name>
    <dbReference type="NCBI Taxonomy" id="1381693"/>
    <lineage>
        <taxon>Eukaryota</taxon>
        <taxon>Sar</taxon>
        <taxon>Alveolata</taxon>
        <taxon>Dinophyceae</taxon>
        <taxon>Suessiales</taxon>
        <taxon>Symbiodiniaceae</taxon>
        <taxon>Durusdinium</taxon>
    </lineage>
</organism>
<protein>
    <recommendedName>
        <fullName evidence="1">Reverse transcriptase domain-containing protein</fullName>
    </recommendedName>
</protein>
<dbReference type="EMBL" id="CAXAMN010023162">
    <property type="protein sequence ID" value="CAK9075645.1"/>
    <property type="molecule type" value="Genomic_DNA"/>
</dbReference>
<dbReference type="SUPFAM" id="SSF52058">
    <property type="entry name" value="L domain-like"/>
    <property type="match status" value="1"/>
</dbReference>
<keyword evidence="3" id="KW-1185">Reference proteome</keyword>
<dbReference type="PANTHER" id="PTHR32134:SF92">
    <property type="entry name" value="FNIP REPEAT-CONTAINING PROTEIN"/>
    <property type="match status" value="1"/>
</dbReference>
<dbReference type="PANTHER" id="PTHR32134">
    <property type="entry name" value="FNIP REPEAT-CONTAINING PROTEIN"/>
    <property type="match status" value="1"/>
</dbReference>
<reference evidence="2 3" key="1">
    <citation type="submission" date="2024-02" db="EMBL/GenBank/DDBJ databases">
        <authorList>
            <person name="Chen Y."/>
            <person name="Shah S."/>
            <person name="Dougan E. K."/>
            <person name="Thang M."/>
            <person name="Chan C."/>
        </authorList>
    </citation>
    <scope>NUCLEOTIDE SEQUENCE [LARGE SCALE GENOMIC DNA]</scope>
</reference>
<dbReference type="Pfam" id="PF00078">
    <property type="entry name" value="RVT_1"/>
    <property type="match status" value="1"/>
</dbReference>
<evidence type="ECO:0000259" key="1">
    <source>
        <dbReference type="Pfam" id="PF00078"/>
    </source>
</evidence>
<evidence type="ECO:0000313" key="3">
    <source>
        <dbReference type="Proteomes" id="UP001642484"/>
    </source>
</evidence>
<dbReference type="Pfam" id="PF05725">
    <property type="entry name" value="FNIP"/>
    <property type="match status" value="6"/>
</dbReference>
<dbReference type="Gene3D" id="3.80.10.10">
    <property type="entry name" value="Ribonuclease Inhibitor"/>
    <property type="match status" value="1"/>
</dbReference>
<name>A0ABP0PHY2_9DINO</name>
<sequence>MAGMGYGATLVACRGEERLVEIDVVGLDGSSFRLGPVSESLTGAQLLQRIAQLVPKVAGRVRVQNGSEALSLQKTLKEQDLVGESPCVSYIYEPSSLQDAWNLLQGLPADDPALRALEGISHMEGVEAARLNELRILPQSLRSLSFCDHLNQCQMEHVQWPSGLQRLVLGDGFNKRLDHELLDDWKASFAPPQDMDRGDAWLNAAREAQLQETSVAHATADWLAHPGQCGAEIDLQKAFDSVNWGAAKAALSFGGTPKCIVNFLQLAWKSPRFVNVLGSFCLKPLIPTRSIPQGDPTSPTVLAQILRPWHAIIHLKHPMVRTWAYCDDRSLRCSGTLEDLNEALASTRRFDDVVGFSENMKKRQIWANNDAVEHLSLSVCPASQDLPTLRNGWDAIADNFPFLAKIPGGVMPRENAVRVFFKSKWTWPVPLIAPPPVSFVSKLFHQLLNHTKCSWWCSGRFWADRIDIHPIFGLACAAVLSAHRFHNPPPNAVFRAVKFYLELLDLHLVSWDNRGLYFSVNPQNQNLSRFVSAYGESIKLMPEGVPPHVLRVAARHKSLLQIRPSRLDSEDFSNIDVEASSHPLWSTWRAKLSRKNLIVLNIYRGGAIQTPTRGGYSHDPSCPFCNAQLASMRHFWALCPKFRAKRDFLEGFFKSLLVGGHFSLASPPKVVGLCFLQPFRLCKEPNARLLLVSLLSKSTMLCIPFLLLLRFFSGFRLDCFHLPSGACILRQGFLSLPLSVQSPVLTGVRLTTYGLRLAHALFFLTFGNMFNQSLEGVSWPRELQNFTFGHYFNQSLARVSWPNGLQTLNFGMDFNQRLEEVRWPSSLRSLKLGDCFNQSLLGVAWPSSLRQITFGLQFNQSLEGVTWPESFQHLMLGDFFNQPLKGIAWPNLEVLAFGSSFNQPLEGLPASLVTLSLSRNFDQPFGGPSRWPSNLQRVSFGDRFNCSLEHVTWPCHLRSVRFGRNFNQRLQTTWPNCLESLRLGEFFDQSLEGATFPGSLQSLTLGSRFNQSLDNVTFPSSLQTLELGDGFNQSLEQFDFPCNLQQLTFGDRFNQELEGVTFPPSLQSVTFGAEFDQLIQGVTWPVDLQSLTFGEGFMQSLDGVTWPNNLLHLKLGDRFNQPLEGVALPRKLQSLTLGAQFQGSVEGVTWPDHLQNLTFRGPIGHQNLERVTWPCNLLSLTLDVGRDKPLLGAILPNTLQSLTLTSHDFVQIQRTNPYLIDRFRTNLAAVALPRGLRHFKCLGLVLKALEDDTNEV</sequence>
<feature type="domain" description="Reverse transcriptase" evidence="1">
    <location>
        <begin position="226"/>
        <end position="375"/>
    </location>
</feature>
<accession>A0ABP0PHY2</accession>
<dbReference type="InterPro" id="IPR051251">
    <property type="entry name" value="STK_FNIP-Repeat"/>
</dbReference>
<comment type="caution">
    <text evidence="2">The sequence shown here is derived from an EMBL/GenBank/DDBJ whole genome shotgun (WGS) entry which is preliminary data.</text>
</comment>
<proteinExistence type="predicted"/>
<evidence type="ECO:0000313" key="2">
    <source>
        <dbReference type="EMBL" id="CAK9075645.1"/>
    </source>
</evidence>